<evidence type="ECO:0000259" key="2">
    <source>
        <dbReference type="Pfam" id="PF24626"/>
    </source>
</evidence>
<organism evidence="3">
    <name type="scientific">Sesamum radiatum</name>
    <name type="common">Black benniseed</name>
    <dbReference type="NCBI Taxonomy" id="300843"/>
    <lineage>
        <taxon>Eukaryota</taxon>
        <taxon>Viridiplantae</taxon>
        <taxon>Streptophyta</taxon>
        <taxon>Embryophyta</taxon>
        <taxon>Tracheophyta</taxon>
        <taxon>Spermatophyta</taxon>
        <taxon>Magnoliopsida</taxon>
        <taxon>eudicotyledons</taxon>
        <taxon>Gunneridae</taxon>
        <taxon>Pentapetalae</taxon>
        <taxon>asterids</taxon>
        <taxon>lamiids</taxon>
        <taxon>Lamiales</taxon>
        <taxon>Pedaliaceae</taxon>
        <taxon>Sesamum</taxon>
    </lineage>
</organism>
<proteinExistence type="predicted"/>
<dbReference type="InterPro" id="IPR043502">
    <property type="entry name" value="DNA/RNA_pol_sf"/>
</dbReference>
<feature type="region of interest" description="Disordered" evidence="1">
    <location>
        <begin position="1"/>
        <end position="29"/>
    </location>
</feature>
<protein>
    <submittedName>
        <fullName evidence="3">Transposon Ty3-G Gag-Pol polyprotein</fullName>
    </submittedName>
</protein>
<dbReference type="InterPro" id="IPR056924">
    <property type="entry name" value="SH3_Tf2-1"/>
</dbReference>
<comment type="caution">
    <text evidence="3">The sequence shown here is derived from an EMBL/GenBank/DDBJ whole genome shotgun (WGS) entry which is preliminary data.</text>
</comment>
<dbReference type="AlphaFoldDB" id="A0AAW2L8X9"/>
<reference evidence="3" key="2">
    <citation type="journal article" date="2024" name="Plant">
        <title>Genomic evolution and insights into agronomic trait innovations of Sesamum species.</title>
        <authorList>
            <person name="Miao H."/>
            <person name="Wang L."/>
            <person name="Qu L."/>
            <person name="Liu H."/>
            <person name="Sun Y."/>
            <person name="Le M."/>
            <person name="Wang Q."/>
            <person name="Wei S."/>
            <person name="Zheng Y."/>
            <person name="Lin W."/>
            <person name="Duan Y."/>
            <person name="Cao H."/>
            <person name="Xiong S."/>
            <person name="Wang X."/>
            <person name="Wei L."/>
            <person name="Li C."/>
            <person name="Ma Q."/>
            <person name="Ju M."/>
            <person name="Zhao R."/>
            <person name="Li G."/>
            <person name="Mu C."/>
            <person name="Tian Q."/>
            <person name="Mei H."/>
            <person name="Zhang T."/>
            <person name="Gao T."/>
            <person name="Zhang H."/>
        </authorList>
    </citation>
    <scope>NUCLEOTIDE SEQUENCE</scope>
    <source>
        <strain evidence="3">G02</strain>
    </source>
</reference>
<accession>A0AAW2L8X9</accession>
<reference evidence="3" key="1">
    <citation type="submission" date="2020-06" db="EMBL/GenBank/DDBJ databases">
        <authorList>
            <person name="Li T."/>
            <person name="Hu X."/>
            <person name="Zhang T."/>
            <person name="Song X."/>
            <person name="Zhang H."/>
            <person name="Dai N."/>
            <person name="Sheng W."/>
            <person name="Hou X."/>
            <person name="Wei L."/>
        </authorList>
    </citation>
    <scope>NUCLEOTIDE SEQUENCE</scope>
    <source>
        <strain evidence="3">G02</strain>
        <tissue evidence="3">Leaf</tissue>
    </source>
</reference>
<evidence type="ECO:0000313" key="3">
    <source>
        <dbReference type="EMBL" id="KAL0315333.1"/>
    </source>
</evidence>
<dbReference type="PANTHER" id="PTHR37984:SF5">
    <property type="entry name" value="PROTEIN NYNRIN-LIKE"/>
    <property type="match status" value="1"/>
</dbReference>
<sequence>MLLNEEEAKEYDKAEQGEQPTEEEGNESDVTVSLYAMKGNISNKTLKISCLVADKEILILIDCGSTHCFINEKVVMALGCKLEGATPMLSNYNPVELDFHHLKVRLTQATGKLILRALPLEPGAKMLSALSMAKLIRRRSVVTEGEFFLSHKTLNKVEENNKILELLLKFDDVFQEPNSLPPERNIKHCIELLPDAIPKKQHPYRYAYGQKTEIKRIVKEMLNSGIIKPSHSSFASPVLLVKKKDGGWRLCVDYSAPQESHGIVEEAPTLCKEEQVYLCTNEVETLPARNHFIIRTDQKSLKHILDQRIDSVLQQKWVAKLLGLSYEVQYKKGSENKAADEGLKATPFQALYGYPPHQLSVGPYLQNHHTEVEELMQERVKVLQLLKDNLHQAQQRMKIYVDRKKSEREFALGDEVFLKLQPYRQTSVSLRKQLKLSAKHFGPYKIIEKVGKVAYKLELPPGSKIHPVFQVSLLKKKVGSKYFPLVHLPEFEDEVFKVYPETILARRLVPRNNVGVPQMLIQWSHSSPDQETWEDYKQIAAKFPGFDPWGQGSKKGRRNVMFIGQNTILDVSHTMK</sequence>
<dbReference type="Gene3D" id="3.10.10.10">
    <property type="entry name" value="HIV Type 1 Reverse Transcriptase, subunit A, domain 1"/>
    <property type="match status" value="1"/>
</dbReference>
<dbReference type="Pfam" id="PF24626">
    <property type="entry name" value="SH3_Tf2-1"/>
    <property type="match status" value="1"/>
</dbReference>
<dbReference type="SUPFAM" id="SSF56672">
    <property type="entry name" value="DNA/RNA polymerases"/>
    <property type="match status" value="1"/>
</dbReference>
<name>A0AAW2L8X9_SESRA</name>
<dbReference type="InterPro" id="IPR050951">
    <property type="entry name" value="Retrovirus_Pol_polyprotein"/>
</dbReference>
<dbReference type="SUPFAM" id="SSF54160">
    <property type="entry name" value="Chromo domain-like"/>
    <property type="match status" value="1"/>
</dbReference>
<dbReference type="PANTHER" id="PTHR37984">
    <property type="entry name" value="PROTEIN CBG26694"/>
    <property type="match status" value="1"/>
</dbReference>
<feature type="domain" description="Tf2-1-like SH3-like" evidence="2">
    <location>
        <begin position="413"/>
        <end position="477"/>
    </location>
</feature>
<dbReference type="EMBL" id="JACGWJ010000025">
    <property type="protein sequence ID" value="KAL0315333.1"/>
    <property type="molecule type" value="Genomic_DNA"/>
</dbReference>
<evidence type="ECO:0000256" key="1">
    <source>
        <dbReference type="SAM" id="MobiDB-lite"/>
    </source>
</evidence>
<dbReference type="InterPro" id="IPR016197">
    <property type="entry name" value="Chromo-like_dom_sf"/>
</dbReference>
<gene>
    <name evidence="3" type="ORF">Sradi_5411500</name>
</gene>